<dbReference type="RefSeq" id="WP_270086235.1">
    <property type="nucleotide sequence ID" value="NZ_CP115300.1"/>
</dbReference>
<gene>
    <name evidence="1" type="ORF">O1G22_42790</name>
</gene>
<accession>A0ABY7PJZ6</accession>
<sequence length="358" mass="38992">MIEQLDIVGEEAACSLAGVHARSSMAGGARVVIGADASVILSDAVDEPGASGVWSGELYRLMGPASAVVRARLVDESDGPLPVHLFVRVFGGCRYLGAGRPVYSSCADGELLQCDLRIEPPLAPQVLDEVRPTGPSPHTPSLDWLTQLGEDPVRALGHFATGWYPRTGSAPVAPGAVPADLPQALREFYRLAHQRPEMLGRQNRILPATELRPGVDPRRVVFGEENQLCFRWELDRAETDPVVWLTAAEDRAEREPLSGFLMQFSLFEAMTAAPYQAQAWYTPVPEPLVQDLTDRLRPVPLRPWQWPADPTTFHVAPGLIACASDLGDGMFEITIGARHRGAMRPFGELGIDWSSFDG</sequence>
<evidence type="ECO:0000313" key="1">
    <source>
        <dbReference type="EMBL" id="WBO69018.1"/>
    </source>
</evidence>
<evidence type="ECO:0000313" key="2">
    <source>
        <dbReference type="Proteomes" id="UP001212326"/>
    </source>
</evidence>
<keyword evidence="2" id="KW-1185">Reference proteome</keyword>
<reference evidence="1 2" key="1">
    <citation type="submission" date="2022-12" db="EMBL/GenBank/DDBJ databases">
        <authorList>
            <person name="Mo P."/>
        </authorList>
    </citation>
    <scope>NUCLEOTIDE SEQUENCE [LARGE SCALE GENOMIC DNA]</scope>
    <source>
        <strain evidence="1 2">HUAS 2-6</strain>
    </source>
</reference>
<dbReference type="Proteomes" id="UP001212326">
    <property type="component" value="Chromosome"/>
</dbReference>
<organism evidence="1 2">
    <name type="scientific">Streptomyces camelliae</name>
    <dbReference type="NCBI Taxonomy" id="3004093"/>
    <lineage>
        <taxon>Bacteria</taxon>
        <taxon>Bacillati</taxon>
        <taxon>Actinomycetota</taxon>
        <taxon>Actinomycetes</taxon>
        <taxon>Kitasatosporales</taxon>
        <taxon>Streptomycetaceae</taxon>
        <taxon>Streptomyces</taxon>
    </lineage>
</organism>
<name>A0ABY7PJZ6_9ACTN</name>
<proteinExistence type="predicted"/>
<protein>
    <recommendedName>
        <fullName evidence="3">DUF1963 domain-containing protein</fullName>
    </recommendedName>
</protein>
<dbReference type="EMBL" id="CP115300">
    <property type="protein sequence ID" value="WBO69018.1"/>
    <property type="molecule type" value="Genomic_DNA"/>
</dbReference>
<evidence type="ECO:0008006" key="3">
    <source>
        <dbReference type="Google" id="ProtNLM"/>
    </source>
</evidence>